<evidence type="ECO:0000256" key="3">
    <source>
        <dbReference type="ARBA" id="ARBA00012744"/>
    </source>
</evidence>
<evidence type="ECO:0000256" key="6">
    <source>
        <dbReference type="ARBA" id="ARBA00023295"/>
    </source>
</evidence>
<dbReference type="Pfam" id="PF01915">
    <property type="entry name" value="Glyco_hydro_3_C"/>
    <property type="match status" value="1"/>
</dbReference>
<dbReference type="EMBL" id="JBHRUV010000019">
    <property type="protein sequence ID" value="MFC3265727.1"/>
    <property type="molecule type" value="Genomic_DNA"/>
</dbReference>
<dbReference type="Pfam" id="PF14310">
    <property type="entry name" value="Fn3-like"/>
    <property type="match status" value="1"/>
</dbReference>
<dbReference type="Gene3D" id="3.20.20.300">
    <property type="entry name" value="Glycoside hydrolase, family 3, N-terminal domain"/>
    <property type="match status" value="1"/>
</dbReference>
<dbReference type="SUPFAM" id="SSF51445">
    <property type="entry name" value="(Trans)glycosidases"/>
    <property type="match status" value="1"/>
</dbReference>
<gene>
    <name evidence="8" type="ORF">ACFOEX_05050</name>
</gene>
<dbReference type="PANTHER" id="PTHR30620:SF16">
    <property type="entry name" value="LYSOSOMAL BETA GLUCOSIDASE"/>
    <property type="match status" value="1"/>
</dbReference>
<keyword evidence="4" id="KW-0732">Signal</keyword>
<keyword evidence="6" id="KW-0326">Glycosidase</keyword>
<dbReference type="GO" id="GO:0016787">
    <property type="term" value="F:hydrolase activity"/>
    <property type="evidence" value="ECO:0007669"/>
    <property type="project" value="UniProtKB-KW"/>
</dbReference>
<accession>A0ABV7LCU5</accession>
<dbReference type="PRINTS" id="PR00133">
    <property type="entry name" value="GLHYDRLASE3"/>
</dbReference>
<dbReference type="Gene3D" id="3.40.50.1700">
    <property type="entry name" value="Glycoside hydrolase family 3 C-terminal domain"/>
    <property type="match status" value="1"/>
</dbReference>
<evidence type="ECO:0000256" key="4">
    <source>
        <dbReference type="ARBA" id="ARBA00022729"/>
    </source>
</evidence>
<organism evidence="8 9">
    <name type="scientific">Camelimonas abortus</name>
    <dbReference type="NCBI Taxonomy" id="1017184"/>
    <lineage>
        <taxon>Bacteria</taxon>
        <taxon>Pseudomonadati</taxon>
        <taxon>Pseudomonadota</taxon>
        <taxon>Alphaproteobacteria</taxon>
        <taxon>Hyphomicrobiales</taxon>
        <taxon>Chelatococcaceae</taxon>
        <taxon>Camelimonas</taxon>
    </lineage>
</organism>
<evidence type="ECO:0000313" key="9">
    <source>
        <dbReference type="Proteomes" id="UP001595536"/>
    </source>
</evidence>
<reference evidence="9" key="1">
    <citation type="journal article" date="2019" name="Int. J. Syst. Evol. Microbiol.">
        <title>The Global Catalogue of Microorganisms (GCM) 10K type strain sequencing project: providing services to taxonomists for standard genome sequencing and annotation.</title>
        <authorList>
            <consortium name="The Broad Institute Genomics Platform"/>
            <consortium name="The Broad Institute Genome Sequencing Center for Infectious Disease"/>
            <person name="Wu L."/>
            <person name="Ma J."/>
        </authorList>
    </citation>
    <scope>NUCLEOTIDE SEQUENCE [LARGE SCALE GENOMIC DNA]</scope>
    <source>
        <strain evidence="9">CCM 7941</strain>
    </source>
</reference>
<evidence type="ECO:0000256" key="1">
    <source>
        <dbReference type="ARBA" id="ARBA00000448"/>
    </source>
</evidence>
<dbReference type="InterPro" id="IPR002772">
    <property type="entry name" value="Glyco_hydro_3_C"/>
</dbReference>
<comment type="similarity">
    <text evidence="2">Belongs to the glycosyl hydrolase 3 family.</text>
</comment>
<name>A0ABV7LCU5_9HYPH</name>
<feature type="domain" description="Fibronectin type III-like" evidence="7">
    <location>
        <begin position="628"/>
        <end position="695"/>
    </location>
</feature>
<comment type="caution">
    <text evidence="8">The sequence shown here is derived from an EMBL/GenBank/DDBJ whole genome shotgun (WGS) entry which is preliminary data.</text>
</comment>
<keyword evidence="5 8" id="KW-0378">Hydrolase</keyword>
<dbReference type="Proteomes" id="UP001595536">
    <property type="component" value="Unassembled WGS sequence"/>
</dbReference>
<dbReference type="InterPro" id="IPR036881">
    <property type="entry name" value="Glyco_hydro_3_C_sf"/>
</dbReference>
<dbReference type="Pfam" id="PF00933">
    <property type="entry name" value="Glyco_hydro_3"/>
    <property type="match status" value="1"/>
</dbReference>
<evidence type="ECO:0000256" key="2">
    <source>
        <dbReference type="ARBA" id="ARBA00005336"/>
    </source>
</evidence>
<dbReference type="InterPro" id="IPR026891">
    <property type="entry name" value="Fn3-like"/>
</dbReference>
<dbReference type="SUPFAM" id="SSF52279">
    <property type="entry name" value="Beta-D-glucan exohydrolase, C-terminal domain"/>
    <property type="match status" value="1"/>
</dbReference>
<dbReference type="EC" id="3.2.1.21" evidence="3"/>
<evidence type="ECO:0000313" key="8">
    <source>
        <dbReference type="EMBL" id="MFC3265727.1"/>
    </source>
</evidence>
<proteinExistence type="inferred from homology"/>
<dbReference type="InterPro" id="IPR001764">
    <property type="entry name" value="Glyco_hydro_3_N"/>
</dbReference>
<dbReference type="PANTHER" id="PTHR30620">
    <property type="entry name" value="PERIPLASMIC BETA-GLUCOSIDASE-RELATED"/>
    <property type="match status" value="1"/>
</dbReference>
<dbReference type="InterPro" id="IPR017853">
    <property type="entry name" value="GH"/>
</dbReference>
<protein>
    <recommendedName>
        <fullName evidence="3">beta-glucosidase</fullName>
        <ecNumber evidence="3">3.2.1.21</ecNumber>
    </recommendedName>
</protein>
<dbReference type="RefSeq" id="WP_376868747.1">
    <property type="nucleotide sequence ID" value="NZ_JBHRUV010000019.1"/>
</dbReference>
<keyword evidence="9" id="KW-1185">Reference proteome</keyword>
<dbReference type="SMART" id="SM01217">
    <property type="entry name" value="Fn3_like"/>
    <property type="match status" value="1"/>
</dbReference>
<dbReference type="InterPro" id="IPR036962">
    <property type="entry name" value="Glyco_hydro_3_N_sf"/>
</dbReference>
<dbReference type="InterPro" id="IPR013783">
    <property type="entry name" value="Ig-like_fold"/>
</dbReference>
<evidence type="ECO:0000259" key="7">
    <source>
        <dbReference type="SMART" id="SM01217"/>
    </source>
</evidence>
<sequence>MSRIAGLSPEDVLARMTLAEKIGQLNMVTADTVVTGPAGPPDGLKDVGAGRVGAVLNLWGPETWALQRRAVEETRLGVPLLFCLDVIHGHRTVFPVPLGEAAAFDEALWRETAAGAAADGVALTFAPMADVARDPRWGRICESAGEDPLVNARMAAARVAGFQGDDLAAPDRIAATVKHFVAYGAGAGGREYDAVDVSAHALETVYFPPFHAAVRAGVAAVMAAFPAVNGAPVHASRALLTGQLRAAWGFGGVIIADYNGVSELIVHGAAENGLEAAALAFSAGVDVDMCSGLYLRHLAEAVEKGLVDAAAVDAAALRVLRLKQRLGLFEDPFRGQDPAGGGASRPAAIRRTARRAAQASFTLLQDPRQLLPLPADLRRIAVIGELATSARDMLGAWAISGDRSGVVTIADGVREAWPQARTAVCGDDVAAAFRLASRADVAILCIGETADMSGEGRSRAAPGLPERHEALLQATLAAGRPVVVLLSSGRPLAAPRLFASDCAVLAIWGPGAEAGRAVADVLCGAVSPGGRTPVTWPRDVGQIPLHYARGTTGRPHRDGQRFTNGYADLPLEPQFCFGHGLSYARFVWSGLRVEGDARAPEAPLAISLAVRHAGPRRSGGGWNGPATETVFLFVRARSPGRARPQLLLRDFARISLEPGQEGRVVFRATLAGLAAEGTAAPEPPSFLEVIVAASADLAASAADGRCLRQVLAGGGG</sequence>
<dbReference type="Gene3D" id="2.60.40.10">
    <property type="entry name" value="Immunoglobulins"/>
    <property type="match status" value="1"/>
</dbReference>
<comment type="catalytic activity">
    <reaction evidence="1">
        <text>Hydrolysis of terminal, non-reducing beta-D-glucosyl residues with release of beta-D-glucose.</text>
        <dbReference type="EC" id="3.2.1.21"/>
    </reaction>
</comment>
<dbReference type="InterPro" id="IPR051915">
    <property type="entry name" value="Cellulose_Degrad_GH3"/>
</dbReference>
<evidence type="ECO:0000256" key="5">
    <source>
        <dbReference type="ARBA" id="ARBA00022801"/>
    </source>
</evidence>